<dbReference type="EMBL" id="LNDJ01000047">
    <property type="protein sequence ID" value="KRU23262.1"/>
    <property type="molecule type" value="Genomic_DNA"/>
</dbReference>
<sequence>MTIFHMKQSIAGCLRNNRVGTIDFLQDENGKPLSDAEARIELKKLLSKGHTVMPAGDDCEGFDVFGGGCPGHEPLKGSDLCRTMLEKNNELTIVIVSDISDEAALEHDRQYWVAVGFNHDSGKFVVNHDFDMEWPFAIAINPKTGEPFTAKEVGL</sequence>
<keyword evidence="2" id="KW-1185">Reference proteome</keyword>
<gene>
    <name evidence="1" type="ORF">AS194_04855</name>
</gene>
<accession>A0A0T6DT84</accession>
<name>A0A0T6DT84_9GAMM</name>
<dbReference type="AlphaFoldDB" id="A0A0T6DT84"/>
<dbReference type="STRING" id="554343.AS194_04855"/>
<dbReference type="Proteomes" id="UP000051202">
    <property type="component" value="Unassembled WGS sequence"/>
</dbReference>
<comment type="caution">
    <text evidence="1">The sequence shown here is derived from an EMBL/GenBank/DDBJ whole genome shotgun (WGS) entry which is preliminary data.</text>
</comment>
<protein>
    <submittedName>
        <fullName evidence="1">Uncharacterized protein</fullName>
    </submittedName>
</protein>
<evidence type="ECO:0000313" key="2">
    <source>
        <dbReference type="Proteomes" id="UP000051202"/>
    </source>
</evidence>
<reference evidence="1 2" key="1">
    <citation type="submission" date="2015-11" db="EMBL/GenBank/DDBJ databases">
        <title>Permanent draft genome of Psychrobacter piscatorii LQ58.</title>
        <authorList>
            <person name="Zhou M."/>
            <person name="Dong B."/>
            <person name="Liu Q."/>
        </authorList>
    </citation>
    <scope>NUCLEOTIDE SEQUENCE [LARGE SCALE GENOMIC DNA]</scope>
    <source>
        <strain evidence="1 2">LQ58</strain>
    </source>
</reference>
<evidence type="ECO:0000313" key="1">
    <source>
        <dbReference type="EMBL" id="KRU23262.1"/>
    </source>
</evidence>
<dbReference type="RefSeq" id="WP_058023897.1">
    <property type="nucleotide sequence ID" value="NZ_LNDJ01000047.1"/>
</dbReference>
<proteinExistence type="predicted"/>
<organism evidence="1 2">
    <name type="scientific">Psychrobacter piscatorii</name>
    <dbReference type="NCBI Taxonomy" id="554343"/>
    <lineage>
        <taxon>Bacteria</taxon>
        <taxon>Pseudomonadati</taxon>
        <taxon>Pseudomonadota</taxon>
        <taxon>Gammaproteobacteria</taxon>
        <taxon>Moraxellales</taxon>
        <taxon>Moraxellaceae</taxon>
        <taxon>Psychrobacter</taxon>
    </lineage>
</organism>